<evidence type="ECO:0000313" key="1">
    <source>
        <dbReference type="EMBL" id="KRH16290.1"/>
    </source>
</evidence>
<evidence type="ECO:0000313" key="2">
    <source>
        <dbReference type="EnsemblPlants" id="KRH16290"/>
    </source>
</evidence>
<dbReference type="EMBL" id="CM000847">
    <property type="protein sequence ID" value="KRH16290.1"/>
    <property type="molecule type" value="Genomic_DNA"/>
</dbReference>
<dbReference type="HOGENOM" id="CLU_2578602_0_0_1"/>
<keyword evidence="3" id="KW-1185">Reference proteome</keyword>
<protein>
    <submittedName>
        <fullName evidence="1 2">Uncharacterized protein</fullName>
    </submittedName>
</protein>
<evidence type="ECO:0000313" key="3">
    <source>
        <dbReference type="Proteomes" id="UP000008827"/>
    </source>
</evidence>
<dbReference type="AlphaFoldDB" id="K7M6T9"/>
<dbReference type="InParanoid" id="K7M6T9"/>
<reference evidence="1 2" key="1">
    <citation type="journal article" date="2010" name="Nature">
        <title>Genome sequence of the palaeopolyploid soybean.</title>
        <authorList>
            <person name="Schmutz J."/>
            <person name="Cannon S.B."/>
            <person name="Schlueter J."/>
            <person name="Ma J."/>
            <person name="Mitros T."/>
            <person name="Nelson W."/>
            <person name="Hyten D.L."/>
            <person name="Song Q."/>
            <person name="Thelen J.J."/>
            <person name="Cheng J."/>
            <person name="Xu D."/>
            <person name="Hellsten U."/>
            <person name="May G.D."/>
            <person name="Yu Y."/>
            <person name="Sakurai T."/>
            <person name="Umezawa T."/>
            <person name="Bhattacharyya M.K."/>
            <person name="Sandhu D."/>
            <person name="Valliyodan B."/>
            <person name="Lindquist E."/>
            <person name="Peto M."/>
            <person name="Grant D."/>
            <person name="Shu S."/>
            <person name="Goodstein D."/>
            <person name="Barry K."/>
            <person name="Futrell-Griggs M."/>
            <person name="Abernathy B."/>
            <person name="Du J."/>
            <person name="Tian Z."/>
            <person name="Zhu L."/>
            <person name="Gill N."/>
            <person name="Joshi T."/>
            <person name="Libault M."/>
            <person name="Sethuraman A."/>
            <person name="Zhang X.-C."/>
            <person name="Shinozaki K."/>
            <person name="Nguyen H.T."/>
            <person name="Wing R.A."/>
            <person name="Cregan P."/>
            <person name="Specht J."/>
            <person name="Grimwood J."/>
            <person name="Rokhsar D."/>
            <person name="Stacey G."/>
            <person name="Shoemaker R.C."/>
            <person name="Jackson S.A."/>
        </authorList>
    </citation>
    <scope>NUCLEOTIDE SEQUENCE</scope>
    <source>
        <strain evidence="2">cv. Williams 82</strain>
        <tissue evidence="1">Callus</tissue>
    </source>
</reference>
<reference evidence="2" key="2">
    <citation type="submission" date="2018-02" db="UniProtKB">
        <authorList>
            <consortium name="EnsemblPlants"/>
        </authorList>
    </citation>
    <scope>IDENTIFICATION</scope>
    <source>
        <strain evidence="2">Williams 82</strain>
    </source>
</reference>
<dbReference type="PaxDb" id="3847-GLYMA14G22760.1"/>
<accession>K7M6T9</accession>
<organism evidence="1">
    <name type="scientific">Glycine max</name>
    <name type="common">Soybean</name>
    <name type="synonym">Glycine hispida</name>
    <dbReference type="NCBI Taxonomy" id="3847"/>
    <lineage>
        <taxon>Eukaryota</taxon>
        <taxon>Viridiplantae</taxon>
        <taxon>Streptophyta</taxon>
        <taxon>Embryophyta</taxon>
        <taxon>Tracheophyta</taxon>
        <taxon>Spermatophyta</taxon>
        <taxon>Magnoliopsida</taxon>
        <taxon>eudicotyledons</taxon>
        <taxon>Gunneridae</taxon>
        <taxon>Pentapetalae</taxon>
        <taxon>rosids</taxon>
        <taxon>fabids</taxon>
        <taxon>Fabales</taxon>
        <taxon>Fabaceae</taxon>
        <taxon>Papilionoideae</taxon>
        <taxon>50 kb inversion clade</taxon>
        <taxon>NPAAA clade</taxon>
        <taxon>indigoferoid/millettioid clade</taxon>
        <taxon>Phaseoleae</taxon>
        <taxon>Glycine</taxon>
        <taxon>Glycine subgen. Soja</taxon>
    </lineage>
</organism>
<sequence length="81" mass="9213">MMKDNKVYLCTKHSRDLYYSCQSGVLIISSVIAYELVRKNGDDLLDITIYFNSGVGSDRVSTLVQSDNLSSRTKRERGFLQ</sequence>
<dbReference type="Gramene" id="KRH16290">
    <property type="protein sequence ID" value="KRH16290"/>
    <property type="gene ID" value="GLYMA_14G146300"/>
</dbReference>
<name>K7M6T9_SOYBN</name>
<dbReference type="Proteomes" id="UP000008827">
    <property type="component" value="Chromosome 14"/>
</dbReference>
<gene>
    <name evidence="1" type="ORF">GLYMA_14G146300</name>
</gene>
<proteinExistence type="predicted"/>
<reference evidence="1" key="3">
    <citation type="submission" date="2018-07" db="EMBL/GenBank/DDBJ databases">
        <title>WGS assembly of Glycine max.</title>
        <authorList>
            <person name="Schmutz J."/>
            <person name="Cannon S."/>
            <person name="Schlueter J."/>
            <person name="Ma J."/>
            <person name="Mitros T."/>
            <person name="Nelson W."/>
            <person name="Hyten D."/>
            <person name="Song Q."/>
            <person name="Thelen J."/>
            <person name="Cheng J."/>
            <person name="Xu D."/>
            <person name="Hellsten U."/>
            <person name="May G."/>
            <person name="Yu Y."/>
            <person name="Sakurai T."/>
            <person name="Umezawa T."/>
            <person name="Bhattacharyya M."/>
            <person name="Sandhu D."/>
            <person name="Valliyodan B."/>
            <person name="Lindquist E."/>
            <person name="Peto M."/>
            <person name="Grant D."/>
            <person name="Shu S."/>
            <person name="Goodstein D."/>
            <person name="Barry K."/>
            <person name="Futrell-Griggs M."/>
            <person name="Abernathy B."/>
            <person name="Du J."/>
            <person name="Tian Z."/>
            <person name="Zhu L."/>
            <person name="Gill N."/>
            <person name="Joshi T."/>
            <person name="Libault M."/>
            <person name="Sethuraman A."/>
            <person name="Zhang X."/>
            <person name="Shinozaki K."/>
            <person name="Nguyen H."/>
            <person name="Wing R."/>
            <person name="Cregan P."/>
            <person name="Specht J."/>
            <person name="Grimwood J."/>
            <person name="Rokhsar D."/>
            <person name="Stacey G."/>
            <person name="Shoemaker R."/>
            <person name="Jackson S."/>
        </authorList>
    </citation>
    <scope>NUCLEOTIDE SEQUENCE</scope>
    <source>
        <tissue evidence="1">Callus</tissue>
    </source>
</reference>
<dbReference type="EnsemblPlants" id="KRH16290">
    <property type="protein sequence ID" value="KRH16290"/>
    <property type="gene ID" value="GLYMA_14G146300"/>
</dbReference>